<comment type="similarity">
    <text evidence="1">Belongs to the bacterial ribosomal protein bL17 family.</text>
</comment>
<dbReference type="PANTHER" id="PTHR14413:SF16">
    <property type="entry name" value="LARGE RIBOSOMAL SUBUNIT PROTEIN BL17M"/>
    <property type="match status" value="1"/>
</dbReference>
<keyword evidence="8" id="KW-1185">Reference proteome</keyword>
<evidence type="ECO:0000256" key="1">
    <source>
        <dbReference type="ARBA" id="ARBA00008777"/>
    </source>
</evidence>
<comment type="caution">
    <text evidence="7">The sequence shown here is derived from an EMBL/GenBank/DDBJ whole genome shotgun (WGS) entry which is preliminary data.</text>
</comment>
<evidence type="ECO:0000256" key="5">
    <source>
        <dbReference type="ARBA" id="ARBA00035413"/>
    </source>
</evidence>
<name>A0AAD9JF14_9ANNE</name>
<dbReference type="SUPFAM" id="SSF64263">
    <property type="entry name" value="Prokaryotic ribosomal protein L17"/>
    <property type="match status" value="1"/>
</dbReference>
<dbReference type="Proteomes" id="UP001208570">
    <property type="component" value="Unassembled WGS sequence"/>
</dbReference>
<proteinExistence type="inferred from homology"/>
<dbReference type="GO" id="GO:0003735">
    <property type="term" value="F:structural constituent of ribosome"/>
    <property type="evidence" value="ECO:0007669"/>
    <property type="project" value="InterPro"/>
</dbReference>
<evidence type="ECO:0000256" key="4">
    <source>
        <dbReference type="ARBA" id="ARBA00035290"/>
    </source>
</evidence>
<accession>A0AAD9JF14</accession>
<dbReference type="PANTHER" id="PTHR14413">
    <property type="entry name" value="RIBOSOMAL PROTEIN L17"/>
    <property type="match status" value="1"/>
</dbReference>
<evidence type="ECO:0000256" key="2">
    <source>
        <dbReference type="ARBA" id="ARBA00022980"/>
    </source>
</evidence>
<protein>
    <recommendedName>
        <fullName evidence="4">Large ribosomal subunit protein bL17m</fullName>
    </recommendedName>
    <alternativeName>
        <fullName evidence="5">39S ribosomal protein L17, mitochondrial</fullName>
    </alternativeName>
</protein>
<sequence length="188" mass="21786">MLRFRYRFRQRNLPSAEGTGSGPAGRISKMRKLVTALIRHERIEGKHPYLDEARGYAERLIDEAVRNGDQHKPTMEIANYWLLEKDLLHKLFKVLVPRYENASTSYTKMWNLPTVYPGGGYHMALLELRNNPWPDVIPQQREVKNNLINVLIKAAKEDHEKNQQLTEHKQSEFTDQSTDTGTTTSQSP</sequence>
<evidence type="ECO:0000313" key="8">
    <source>
        <dbReference type="Proteomes" id="UP001208570"/>
    </source>
</evidence>
<dbReference type="Gene3D" id="3.90.1030.10">
    <property type="entry name" value="Ribosomal protein L17"/>
    <property type="match status" value="1"/>
</dbReference>
<dbReference type="EMBL" id="JAODUP010000345">
    <property type="protein sequence ID" value="KAK2151932.1"/>
    <property type="molecule type" value="Genomic_DNA"/>
</dbReference>
<dbReference type="FunFam" id="3.90.1030.10:FF:000009">
    <property type="entry name" value="39S ribosomal protein L17, mitochondrial"/>
    <property type="match status" value="1"/>
</dbReference>
<dbReference type="AlphaFoldDB" id="A0AAD9JF14"/>
<dbReference type="InterPro" id="IPR036373">
    <property type="entry name" value="Ribosomal_bL17_sf"/>
</dbReference>
<gene>
    <name evidence="7" type="ORF">LSH36_345g01005</name>
</gene>
<dbReference type="GO" id="GO:0005762">
    <property type="term" value="C:mitochondrial large ribosomal subunit"/>
    <property type="evidence" value="ECO:0007669"/>
    <property type="project" value="TreeGrafter"/>
</dbReference>
<evidence type="ECO:0000313" key="7">
    <source>
        <dbReference type="EMBL" id="KAK2151932.1"/>
    </source>
</evidence>
<feature type="compositionally biased region" description="Low complexity" evidence="6">
    <location>
        <begin position="174"/>
        <end position="188"/>
    </location>
</feature>
<organism evidence="7 8">
    <name type="scientific">Paralvinella palmiformis</name>
    <dbReference type="NCBI Taxonomy" id="53620"/>
    <lineage>
        <taxon>Eukaryota</taxon>
        <taxon>Metazoa</taxon>
        <taxon>Spiralia</taxon>
        <taxon>Lophotrochozoa</taxon>
        <taxon>Annelida</taxon>
        <taxon>Polychaeta</taxon>
        <taxon>Sedentaria</taxon>
        <taxon>Canalipalpata</taxon>
        <taxon>Terebellida</taxon>
        <taxon>Terebelliformia</taxon>
        <taxon>Alvinellidae</taxon>
        <taxon>Paralvinella</taxon>
    </lineage>
</organism>
<evidence type="ECO:0000256" key="6">
    <source>
        <dbReference type="SAM" id="MobiDB-lite"/>
    </source>
</evidence>
<feature type="region of interest" description="Disordered" evidence="6">
    <location>
        <begin position="159"/>
        <end position="188"/>
    </location>
</feature>
<keyword evidence="3" id="KW-0687">Ribonucleoprotein</keyword>
<dbReference type="Pfam" id="PF01196">
    <property type="entry name" value="Ribosomal_L17"/>
    <property type="match status" value="1"/>
</dbReference>
<feature type="compositionally biased region" description="Basic and acidic residues" evidence="6">
    <location>
        <begin position="159"/>
        <end position="172"/>
    </location>
</feature>
<dbReference type="InterPro" id="IPR000456">
    <property type="entry name" value="Ribosomal_bL17"/>
</dbReference>
<keyword evidence="2" id="KW-0689">Ribosomal protein</keyword>
<dbReference type="GO" id="GO:0006412">
    <property type="term" value="P:translation"/>
    <property type="evidence" value="ECO:0007669"/>
    <property type="project" value="InterPro"/>
</dbReference>
<evidence type="ECO:0000256" key="3">
    <source>
        <dbReference type="ARBA" id="ARBA00023274"/>
    </source>
</evidence>
<reference evidence="7" key="1">
    <citation type="journal article" date="2023" name="Mol. Biol. Evol.">
        <title>Third-Generation Sequencing Reveals the Adaptive Role of the Epigenome in Three Deep-Sea Polychaetes.</title>
        <authorList>
            <person name="Perez M."/>
            <person name="Aroh O."/>
            <person name="Sun Y."/>
            <person name="Lan Y."/>
            <person name="Juniper S.K."/>
            <person name="Young C.R."/>
            <person name="Angers B."/>
            <person name="Qian P.Y."/>
        </authorList>
    </citation>
    <scope>NUCLEOTIDE SEQUENCE</scope>
    <source>
        <strain evidence="7">P08H-3</strain>
    </source>
</reference>